<reference evidence="1" key="1">
    <citation type="journal article" date="2021" name="Proc. Natl. Acad. Sci. U.S.A.">
        <title>A Catalog of Tens of Thousands of Viruses from Human Metagenomes Reveals Hidden Associations with Chronic Diseases.</title>
        <authorList>
            <person name="Tisza M.J."/>
            <person name="Buck C.B."/>
        </authorList>
    </citation>
    <scope>NUCLEOTIDE SEQUENCE</scope>
    <source>
        <strain evidence="1">CtHiz26</strain>
    </source>
</reference>
<protein>
    <submittedName>
        <fullName evidence="1">Integral membrane metallopeptidase</fullName>
    </submittedName>
</protein>
<name>A0A8S5Q7K1_9CAUD</name>
<dbReference type="EMBL" id="BK015583">
    <property type="protein sequence ID" value="DAE14484.1"/>
    <property type="molecule type" value="Genomic_DNA"/>
</dbReference>
<organism evidence="1">
    <name type="scientific">Siphoviridae sp. ctHiz26</name>
    <dbReference type="NCBI Taxonomy" id="2825423"/>
    <lineage>
        <taxon>Viruses</taxon>
        <taxon>Duplodnaviria</taxon>
        <taxon>Heunggongvirae</taxon>
        <taxon>Uroviricota</taxon>
        <taxon>Caudoviricetes</taxon>
    </lineage>
</organism>
<proteinExistence type="predicted"/>
<sequence length="208" mass="24581">MAKNSGGTRKIFPHKQKESKIHVEDGVPQEHVEFIKDRLKKLNDEFGFYPDVNIINKREISAGVAGKYYGDGHIDVGLYKREDMGYLIDHEYGHIFDIRIEKKLNQFKQLVKLNPNNKKFMDKLNEAKAYNEKLREDKKWAKLKGIYDKLKKEPELKSSYAIRGGFGEFVAEIFSYGRIAIEKPNFKWRKEYKDAYDLIIQFPRRDKK</sequence>
<evidence type="ECO:0000313" key="1">
    <source>
        <dbReference type="EMBL" id="DAE14484.1"/>
    </source>
</evidence>
<accession>A0A8S5Q7K1</accession>